<dbReference type="AlphaFoldDB" id="A0A7J5AAG9"/>
<feature type="domain" description="Signal transduction histidine kinase internal region" evidence="2">
    <location>
        <begin position="146"/>
        <end position="224"/>
    </location>
</feature>
<dbReference type="Proteomes" id="UP000467305">
    <property type="component" value="Unassembled WGS sequence"/>
</dbReference>
<feature type="transmembrane region" description="Helical" evidence="1">
    <location>
        <begin position="12"/>
        <end position="29"/>
    </location>
</feature>
<dbReference type="InterPro" id="IPR050640">
    <property type="entry name" value="Bact_2-comp_sensor_kinase"/>
</dbReference>
<dbReference type="Pfam" id="PF06580">
    <property type="entry name" value="His_kinase"/>
    <property type="match status" value="1"/>
</dbReference>
<keyword evidence="1" id="KW-1133">Transmembrane helix</keyword>
<dbReference type="GO" id="GO:0016020">
    <property type="term" value="C:membrane"/>
    <property type="evidence" value="ECO:0007669"/>
    <property type="project" value="InterPro"/>
</dbReference>
<reference evidence="3 4" key="1">
    <citation type="submission" date="2019-09" db="EMBL/GenBank/DDBJ databases">
        <authorList>
            <person name="Cao W.R."/>
        </authorList>
    </citation>
    <scope>NUCLEOTIDE SEQUENCE [LARGE SCALE GENOMIC DNA]</scope>
    <source>
        <strain evidence="4">a4</strain>
    </source>
</reference>
<feature type="transmembrane region" description="Helical" evidence="1">
    <location>
        <begin position="71"/>
        <end position="90"/>
    </location>
</feature>
<dbReference type="InterPro" id="IPR036890">
    <property type="entry name" value="HATPase_C_sf"/>
</dbReference>
<evidence type="ECO:0000313" key="4">
    <source>
        <dbReference type="Proteomes" id="UP000467305"/>
    </source>
</evidence>
<evidence type="ECO:0000313" key="3">
    <source>
        <dbReference type="EMBL" id="KAB1154537.1"/>
    </source>
</evidence>
<comment type="caution">
    <text evidence="3">The sequence shown here is derived from an EMBL/GenBank/DDBJ whole genome shotgun (WGS) entry which is preliminary data.</text>
</comment>
<dbReference type="PANTHER" id="PTHR34220:SF7">
    <property type="entry name" value="SENSOR HISTIDINE KINASE YPDA"/>
    <property type="match status" value="1"/>
</dbReference>
<proteinExistence type="predicted"/>
<dbReference type="RefSeq" id="WP_150900614.1">
    <property type="nucleotide sequence ID" value="NZ_WAAU01000028.1"/>
</dbReference>
<name>A0A7J5AAG9_9FLAO</name>
<keyword evidence="3" id="KW-0418">Kinase</keyword>
<evidence type="ECO:0000259" key="2">
    <source>
        <dbReference type="Pfam" id="PF06580"/>
    </source>
</evidence>
<gene>
    <name evidence="3" type="ORF">F7018_13475</name>
</gene>
<keyword evidence="4" id="KW-1185">Reference proteome</keyword>
<dbReference type="GO" id="GO:0000155">
    <property type="term" value="F:phosphorelay sensor kinase activity"/>
    <property type="evidence" value="ECO:0007669"/>
    <property type="project" value="InterPro"/>
</dbReference>
<accession>A0A7J5AAG9</accession>
<feature type="transmembrane region" description="Helical" evidence="1">
    <location>
        <begin position="41"/>
        <end position="59"/>
    </location>
</feature>
<sequence>MKHLFSKIERKEWLFQISLLIVIFFLFSFDKHSPDISLDRLVFFTHYALVSFIISYIFIPTLFYKKRYKEFGIAIVLTLVYLYISEEFVLEKIFYAGERGKYVSNVFFTLLDILPIIIILVSFKLGWDAHKKQGLVDKLESTVKESELRFLKSQINPHFLFNNLNNLYAYAIEQSPKTPSIILELSSVLRYMLYDCKEDFVLLQSEIEHLKHFTALNELQIENRGEVRFNTSKIPANYVIAPLILLMFIENAFKHSTASQSTDIRINVDIQVNSEGVLDFVCENSFLSSSNNQNLSQGIGLANVKKRLEILYPDKYSLKIDDYNQIYKVNLQLQLSKKE</sequence>
<protein>
    <submittedName>
        <fullName evidence="3">Histidine kinase</fullName>
    </submittedName>
</protein>
<dbReference type="Gene3D" id="3.30.565.10">
    <property type="entry name" value="Histidine kinase-like ATPase, C-terminal domain"/>
    <property type="match status" value="1"/>
</dbReference>
<dbReference type="OrthoDB" id="9809908at2"/>
<keyword evidence="3" id="KW-0808">Transferase</keyword>
<keyword evidence="1" id="KW-0812">Transmembrane</keyword>
<evidence type="ECO:0000256" key="1">
    <source>
        <dbReference type="SAM" id="Phobius"/>
    </source>
</evidence>
<dbReference type="EMBL" id="WAAU01000028">
    <property type="protein sequence ID" value="KAB1154537.1"/>
    <property type="molecule type" value="Genomic_DNA"/>
</dbReference>
<dbReference type="InterPro" id="IPR010559">
    <property type="entry name" value="Sig_transdc_His_kin_internal"/>
</dbReference>
<keyword evidence="1" id="KW-0472">Membrane</keyword>
<organism evidence="3 4">
    <name type="scientific">Tenacibaculum aiptasiae</name>
    <dbReference type="NCBI Taxonomy" id="426481"/>
    <lineage>
        <taxon>Bacteria</taxon>
        <taxon>Pseudomonadati</taxon>
        <taxon>Bacteroidota</taxon>
        <taxon>Flavobacteriia</taxon>
        <taxon>Flavobacteriales</taxon>
        <taxon>Flavobacteriaceae</taxon>
        <taxon>Tenacibaculum</taxon>
    </lineage>
</organism>
<feature type="transmembrane region" description="Helical" evidence="1">
    <location>
        <begin position="102"/>
        <end position="123"/>
    </location>
</feature>
<dbReference type="PANTHER" id="PTHR34220">
    <property type="entry name" value="SENSOR HISTIDINE KINASE YPDA"/>
    <property type="match status" value="1"/>
</dbReference>